<evidence type="ECO:0000313" key="2">
    <source>
        <dbReference type="Proteomes" id="UP000814140"/>
    </source>
</evidence>
<dbReference type="EMBL" id="MU277249">
    <property type="protein sequence ID" value="KAI0057282.1"/>
    <property type="molecule type" value="Genomic_DNA"/>
</dbReference>
<comment type="caution">
    <text evidence="1">The sequence shown here is derived from an EMBL/GenBank/DDBJ whole genome shotgun (WGS) entry which is preliminary data.</text>
</comment>
<proteinExistence type="predicted"/>
<gene>
    <name evidence="1" type="ORF">BV25DRAFT_1439973</name>
</gene>
<keyword evidence="2" id="KW-1185">Reference proteome</keyword>
<reference evidence="1" key="2">
    <citation type="journal article" date="2022" name="New Phytol.">
        <title>Evolutionary transition to the ectomycorrhizal habit in the genomes of a hyperdiverse lineage of mushroom-forming fungi.</title>
        <authorList>
            <person name="Looney B."/>
            <person name="Miyauchi S."/>
            <person name="Morin E."/>
            <person name="Drula E."/>
            <person name="Courty P.E."/>
            <person name="Kohler A."/>
            <person name="Kuo A."/>
            <person name="LaButti K."/>
            <person name="Pangilinan J."/>
            <person name="Lipzen A."/>
            <person name="Riley R."/>
            <person name="Andreopoulos W."/>
            <person name="He G."/>
            <person name="Johnson J."/>
            <person name="Nolan M."/>
            <person name="Tritt A."/>
            <person name="Barry K.W."/>
            <person name="Grigoriev I.V."/>
            <person name="Nagy L.G."/>
            <person name="Hibbett D."/>
            <person name="Henrissat B."/>
            <person name="Matheny P.B."/>
            <person name="Labbe J."/>
            <person name="Martin F.M."/>
        </authorList>
    </citation>
    <scope>NUCLEOTIDE SEQUENCE</scope>
    <source>
        <strain evidence="1">HHB10654</strain>
    </source>
</reference>
<accession>A0ACB8SM51</accession>
<evidence type="ECO:0000313" key="1">
    <source>
        <dbReference type="EMBL" id="KAI0057282.1"/>
    </source>
</evidence>
<organism evidence="1 2">
    <name type="scientific">Artomyces pyxidatus</name>
    <dbReference type="NCBI Taxonomy" id="48021"/>
    <lineage>
        <taxon>Eukaryota</taxon>
        <taxon>Fungi</taxon>
        <taxon>Dikarya</taxon>
        <taxon>Basidiomycota</taxon>
        <taxon>Agaricomycotina</taxon>
        <taxon>Agaricomycetes</taxon>
        <taxon>Russulales</taxon>
        <taxon>Auriscalpiaceae</taxon>
        <taxon>Artomyces</taxon>
    </lineage>
</organism>
<sequence>MQPRAPALQLRITHVSSTVTLASLGPSHVRPTPPDSRVRYLPVRTHSRLDIAEALAAAISALRSPLRRRVPLIARSESGVARTAG</sequence>
<dbReference type="Proteomes" id="UP000814140">
    <property type="component" value="Unassembled WGS sequence"/>
</dbReference>
<protein>
    <submittedName>
        <fullName evidence="1">Uncharacterized protein</fullName>
    </submittedName>
</protein>
<reference evidence="1" key="1">
    <citation type="submission" date="2021-03" db="EMBL/GenBank/DDBJ databases">
        <authorList>
            <consortium name="DOE Joint Genome Institute"/>
            <person name="Ahrendt S."/>
            <person name="Looney B.P."/>
            <person name="Miyauchi S."/>
            <person name="Morin E."/>
            <person name="Drula E."/>
            <person name="Courty P.E."/>
            <person name="Chicoki N."/>
            <person name="Fauchery L."/>
            <person name="Kohler A."/>
            <person name="Kuo A."/>
            <person name="Labutti K."/>
            <person name="Pangilinan J."/>
            <person name="Lipzen A."/>
            <person name="Riley R."/>
            <person name="Andreopoulos W."/>
            <person name="He G."/>
            <person name="Johnson J."/>
            <person name="Barry K.W."/>
            <person name="Grigoriev I.V."/>
            <person name="Nagy L."/>
            <person name="Hibbett D."/>
            <person name="Henrissat B."/>
            <person name="Matheny P.B."/>
            <person name="Labbe J."/>
            <person name="Martin F."/>
        </authorList>
    </citation>
    <scope>NUCLEOTIDE SEQUENCE</scope>
    <source>
        <strain evidence="1">HHB10654</strain>
    </source>
</reference>
<name>A0ACB8SM51_9AGAM</name>